<proteinExistence type="predicted"/>
<evidence type="ECO:0000313" key="3">
    <source>
        <dbReference type="Proteomes" id="UP001482520"/>
    </source>
</evidence>
<keyword evidence="3" id="KW-1185">Reference proteome</keyword>
<dbReference type="EMBL" id="JBEGDP010000015">
    <property type="protein sequence ID" value="MEQ7848310.1"/>
    <property type="molecule type" value="Genomic_DNA"/>
</dbReference>
<reference evidence="2 3" key="1">
    <citation type="submission" date="2024-02" db="EMBL/GenBank/DDBJ databases">
        <title>Full genome sequence of Nocardioides kribbensis.</title>
        <authorList>
            <person name="Poletto B.L."/>
            <person name="Silva G."/>
            <person name="Galante D."/>
            <person name="Campos K.R."/>
            <person name="Santos M.B.N."/>
            <person name="Sacchi C.T."/>
        </authorList>
    </citation>
    <scope>NUCLEOTIDE SEQUENCE [LARGE SCALE GENOMIC DNA]</scope>
    <source>
        <strain evidence="2 3">O4R</strain>
    </source>
</reference>
<accession>A0ABV1P0M7</accession>
<organism evidence="2 3">
    <name type="scientific">Nocardioides kribbensis</name>
    <dbReference type="NCBI Taxonomy" id="305517"/>
    <lineage>
        <taxon>Bacteria</taxon>
        <taxon>Bacillati</taxon>
        <taxon>Actinomycetota</taxon>
        <taxon>Actinomycetes</taxon>
        <taxon>Propionibacteriales</taxon>
        <taxon>Nocardioidaceae</taxon>
        <taxon>Nocardioides</taxon>
    </lineage>
</organism>
<evidence type="ECO:0000256" key="1">
    <source>
        <dbReference type="SAM" id="MobiDB-lite"/>
    </source>
</evidence>
<dbReference type="RefSeq" id="WP_056862036.1">
    <property type="nucleotide sequence ID" value="NZ_BAAAMM010000003.1"/>
</dbReference>
<dbReference type="Proteomes" id="UP001482520">
    <property type="component" value="Unassembled WGS sequence"/>
</dbReference>
<sequence>MIRGLSRDVDAVDAPFAWERDDAGDLQLVARRVTQCALSRICGACAESLGRPVAFVGDDLEIGRNAFHAPPLHLTCAADLAARVDHWRVVTTSGFEFVRATAEDEDRRPVFSPNSLLGEASRG</sequence>
<name>A0ABV1P0M7_9ACTN</name>
<gene>
    <name evidence="2" type="ORF">V6R90_13570</name>
</gene>
<evidence type="ECO:0000313" key="2">
    <source>
        <dbReference type="EMBL" id="MEQ7848310.1"/>
    </source>
</evidence>
<feature type="region of interest" description="Disordered" evidence="1">
    <location>
        <begin position="103"/>
        <end position="123"/>
    </location>
</feature>
<comment type="caution">
    <text evidence="2">The sequence shown here is derived from an EMBL/GenBank/DDBJ whole genome shotgun (WGS) entry which is preliminary data.</text>
</comment>
<protein>
    <submittedName>
        <fullName evidence="2">Uncharacterized protein</fullName>
    </submittedName>
</protein>